<dbReference type="InterPro" id="IPR029069">
    <property type="entry name" value="HotDog_dom_sf"/>
</dbReference>
<keyword evidence="1" id="KW-0378">Hydrolase</keyword>
<dbReference type="InterPro" id="IPR050563">
    <property type="entry name" value="4-hydroxybenzoyl-CoA_TE"/>
</dbReference>
<dbReference type="Gene3D" id="3.10.129.10">
    <property type="entry name" value="Hotdog Thioesterase"/>
    <property type="match status" value="1"/>
</dbReference>
<dbReference type="GO" id="GO:0016787">
    <property type="term" value="F:hydrolase activity"/>
    <property type="evidence" value="ECO:0007669"/>
    <property type="project" value="UniProtKB-KW"/>
</dbReference>
<comment type="caution">
    <text evidence="1">The sequence shown here is derived from an EMBL/GenBank/DDBJ whole genome shotgun (WGS) entry which is preliminary data.</text>
</comment>
<dbReference type="CDD" id="cd00586">
    <property type="entry name" value="4HBT"/>
    <property type="match status" value="1"/>
</dbReference>
<protein>
    <submittedName>
        <fullName evidence="1">Thioesterase family protein</fullName>
        <ecNumber evidence="1">3.1.2.-</ecNumber>
    </submittedName>
</protein>
<evidence type="ECO:0000313" key="2">
    <source>
        <dbReference type="Proteomes" id="UP001529338"/>
    </source>
</evidence>
<dbReference type="PANTHER" id="PTHR31793">
    <property type="entry name" value="4-HYDROXYBENZOYL-COA THIOESTERASE FAMILY MEMBER"/>
    <property type="match status" value="1"/>
</dbReference>
<reference evidence="1 2" key="1">
    <citation type="submission" date="2023-06" db="EMBL/GenBank/DDBJ databases">
        <title>Cellulomonas sp. MW4 Whole genome sequence.</title>
        <authorList>
            <person name="Park S."/>
        </authorList>
    </citation>
    <scope>NUCLEOTIDE SEQUENCE [LARGE SCALE GENOMIC DNA]</scope>
    <source>
        <strain evidence="1 2">MW4</strain>
    </source>
</reference>
<dbReference type="PANTHER" id="PTHR31793:SF24">
    <property type="entry name" value="LONG-CHAIN ACYL-COA THIOESTERASE FADM"/>
    <property type="match status" value="1"/>
</dbReference>
<dbReference type="EMBL" id="JAUCGQ010000002">
    <property type="protein sequence ID" value="MDM7855948.1"/>
    <property type="molecule type" value="Genomic_DNA"/>
</dbReference>
<dbReference type="Proteomes" id="UP001529338">
    <property type="component" value="Unassembled WGS sequence"/>
</dbReference>
<dbReference type="EC" id="3.1.2.-" evidence="1"/>
<keyword evidence="2" id="KW-1185">Reference proteome</keyword>
<dbReference type="RefSeq" id="WP_289456017.1">
    <property type="nucleotide sequence ID" value="NZ_JAUCGQ010000002.1"/>
</dbReference>
<proteinExistence type="predicted"/>
<name>A0ABT7SIE7_9CELL</name>
<gene>
    <name evidence="1" type="ORF">QRT04_13505</name>
</gene>
<accession>A0ABT7SIE7</accession>
<dbReference type="SUPFAM" id="SSF54637">
    <property type="entry name" value="Thioesterase/thiol ester dehydrase-isomerase"/>
    <property type="match status" value="1"/>
</dbReference>
<organism evidence="1 2">
    <name type="scientific">Cellulomonas alba</name>
    <dbReference type="NCBI Taxonomy" id="3053467"/>
    <lineage>
        <taxon>Bacteria</taxon>
        <taxon>Bacillati</taxon>
        <taxon>Actinomycetota</taxon>
        <taxon>Actinomycetes</taxon>
        <taxon>Micrococcales</taxon>
        <taxon>Cellulomonadaceae</taxon>
        <taxon>Cellulomonas</taxon>
    </lineage>
</organism>
<evidence type="ECO:0000313" key="1">
    <source>
        <dbReference type="EMBL" id="MDM7855948.1"/>
    </source>
</evidence>
<dbReference type="Pfam" id="PF13279">
    <property type="entry name" value="4HBT_2"/>
    <property type="match status" value="1"/>
</dbReference>
<sequence length="165" mass="18261">MARLEVPVQLRWSDLDAYQHVNNAEMLRLLEEARISAFWSHPAGPDGQRPEALYPTAVLDAGPGAVVSTLIARQEIEYLKPLGYRRTPIVVETWLGHLGGASLDVCYEVRDEPSSSPTSTVYARATTTIVLVDATSGDPVRIGAAERDAWQPYVGEPIQHRRRGR</sequence>